<accession>A0A3M7T3Y0</accession>
<evidence type="ECO:0000313" key="2">
    <source>
        <dbReference type="Proteomes" id="UP000276133"/>
    </source>
</evidence>
<comment type="caution">
    <text evidence="1">The sequence shown here is derived from an EMBL/GenBank/DDBJ whole genome shotgun (WGS) entry which is preliminary data.</text>
</comment>
<protein>
    <submittedName>
        <fullName evidence="1">Uncharacterized protein</fullName>
    </submittedName>
</protein>
<evidence type="ECO:0000313" key="1">
    <source>
        <dbReference type="EMBL" id="RNA42560.1"/>
    </source>
</evidence>
<proteinExistence type="predicted"/>
<dbReference type="AlphaFoldDB" id="A0A3M7T3Y0"/>
<dbReference type="Proteomes" id="UP000276133">
    <property type="component" value="Unassembled WGS sequence"/>
</dbReference>
<keyword evidence="2" id="KW-1185">Reference proteome</keyword>
<reference evidence="1 2" key="1">
    <citation type="journal article" date="2018" name="Sci. Rep.">
        <title>Genomic signatures of local adaptation to the degree of environmental predictability in rotifers.</title>
        <authorList>
            <person name="Franch-Gras L."/>
            <person name="Hahn C."/>
            <person name="Garcia-Roger E.M."/>
            <person name="Carmona M.J."/>
            <person name="Serra M."/>
            <person name="Gomez A."/>
        </authorList>
    </citation>
    <scope>NUCLEOTIDE SEQUENCE [LARGE SCALE GENOMIC DNA]</scope>
    <source>
        <strain evidence="1">HYR1</strain>
    </source>
</reference>
<gene>
    <name evidence="1" type="ORF">BpHYR1_029693</name>
</gene>
<organism evidence="1 2">
    <name type="scientific">Brachionus plicatilis</name>
    <name type="common">Marine rotifer</name>
    <name type="synonym">Brachionus muelleri</name>
    <dbReference type="NCBI Taxonomy" id="10195"/>
    <lineage>
        <taxon>Eukaryota</taxon>
        <taxon>Metazoa</taxon>
        <taxon>Spiralia</taxon>
        <taxon>Gnathifera</taxon>
        <taxon>Rotifera</taxon>
        <taxon>Eurotatoria</taxon>
        <taxon>Monogononta</taxon>
        <taxon>Pseudotrocha</taxon>
        <taxon>Ploima</taxon>
        <taxon>Brachionidae</taxon>
        <taxon>Brachionus</taxon>
    </lineage>
</organism>
<name>A0A3M7T3Y0_BRAPC</name>
<dbReference type="EMBL" id="REGN01000352">
    <property type="protein sequence ID" value="RNA42560.1"/>
    <property type="molecule type" value="Genomic_DNA"/>
</dbReference>
<sequence length="125" mass="14857">MGEMVFIACIKVRTYVKIILKQSFYSNLHNHSLKYTDDLTGGYYLGEVIHSYSIKNFSWPKLFLKFFLVHNFSRPKQMLKKSVAFRFDPIPKLNQHIYLNKEKSTSSRDYSETQKVEFREIFKGS</sequence>